<organism evidence="1 2">
    <name type="scientific">Ruminococcus intestinalis</name>
    <dbReference type="NCBI Taxonomy" id="2763066"/>
    <lineage>
        <taxon>Bacteria</taxon>
        <taxon>Bacillati</taxon>
        <taxon>Bacillota</taxon>
        <taxon>Clostridia</taxon>
        <taxon>Eubacteriales</taxon>
        <taxon>Oscillospiraceae</taxon>
        <taxon>Ruminococcus</taxon>
    </lineage>
</organism>
<evidence type="ECO:0000313" key="1">
    <source>
        <dbReference type="EMBL" id="MBC5728997.1"/>
    </source>
</evidence>
<gene>
    <name evidence="1" type="ORF">H8R91_10795</name>
</gene>
<sequence>MAYNIYDANSVNDATRAYNNVANNAPTFAESTPTKQARAQADNYANSYKNRIDGGYKSNYSDTLNSLADKYMNNEFKFNANDSSEYQQYNDKYKREGATQQENVQGAYSANTGGYTNSYAQAAGQKEYNNFMDELQNKIPTLKNNAYQNWSSQQEDTLNKISTLQGFDNAQYQRYRDKVQDDYDFMTYYENKYSTSKGLDMSNFQNELARWQAQMSAATSNLSNIRNLAEQQYEHNNVSADTQASIDSSKRQNDAYYNYLNGKLQNDWENNIWEKI</sequence>
<reference evidence="1 2" key="1">
    <citation type="submission" date="2020-08" db="EMBL/GenBank/DDBJ databases">
        <title>Genome public.</title>
        <authorList>
            <person name="Liu C."/>
            <person name="Sun Q."/>
        </authorList>
    </citation>
    <scope>NUCLEOTIDE SEQUENCE [LARGE SCALE GENOMIC DNA]</scope>
    <source>
        <strain evidence="1 2">NSJ-71</strain>
    </source>
</reference>
<comment type="caution">
    <text evidence="1">The sequence shown here is derived from an EMBL/GenBank/DDBJ whole genome shotgun (WGS) entry which is preliminary data.</text>
</comment>
<name>A0ABR7HNE7_9FIRM</name>
<evidence type="ECO:0000313" key="2">
    <source>
        <dbReference type="Proteomes" id="UP000636755"/>
    </source>
</evidence>
<keyword evidence="2" id="KW-1185">Reference proteome</keyword>
<dbReference type="RefSeq" id="WP_186936182.1">
    <property type="nucleotide sequence ID" value="NZ_JACOPS010000006.1"/>
</dbReference>
<dbReference type="Proteomes" id="UP000636755">
    <property type="component" value="Unassembled WGS sequence"/>
</dbReference>
<accession>A0ABR7HNE7</accession>
<proteinExistence type="predicted"/>
<dbReference type="EMBL" id="JACOPS010000006">
    <property type="protein sequence ID" value="MBC5728997.1"/>
    <property type="molecule type" value="Genomic_DNA"/>
</dbReference>
<protein>
    <submittedName>
        <fullName evidence="1">Uncharacterized protein</fullName>
    </submittedName>
</protein>